<comment type="caution">
    <text evidence="1">The sequence shown here is derived from an EMBL/GenBank/DDBJ whole genome shotgun (WGS) entry which is preliminary data.</text>
</comment>
<dbReference type="EMBL" id="JAVDXV010000002">
    <property type="protein sequence ID" value="MDR7332377.1"/>
    <property type="molecule type" value="Genomic_DNA"/>
</dbReference>
<proteinExistence type="predicted"/>
<accession>A0ABU2A5A4</accession>
<dbReference type="Proteomes" id="UP001180825">
    <property type="component" value="Unassembled WGS sequence"/>
</dbReference>
<evidence type="ECO:0000313" key="2">
    <source>
        <dbReference type="Proteomes" id="UP001180825"/>
    </source>
</evidence>
<organism evidence="1 2">
    <name type="scientific">Roseateles asaccharophilus</name>
    <dbReference type="NCBI Taxonomy" id="582607"/>
    <lineage>
        <taxon>Bacteria</taxon>
        <taxon>Pseudomonadati</taxon>
        <taxon>Pseudomonadota</taxon>
        <taxon>Betaproteobacteria</taxon>
        <taxon>Burkholderiales</taxon>
        <taxon>Sphaerotilaceae</taxon>
        <taxon>Roseateles</taxon>
    </lineage>
</organism>
<dbReference type="RefSeq" id="WP_310326790.1">
    <property type="nucleotide sequence ID" value="NZ_JAVDXV010000002.1"/>
</dbReference>
<gene>
    <name evidence="1" type="ORF">J2X21_001503</name>
</gene>
<sequence length="62" mass="6844">MAASFKGKAFTAHLAFSGETELIDRVEYAMRFLKMSCDDSAATGFWGPARHRRRVAPCTSTS</sequence>
<reference evidence="1 2" key="1">
    <citation type="submission" date="2023-07" db="EMBL/GenBank/DDBJ databases">
        <title>Sorghum-associated microbial communities from plants grown in Nebraska, USA.</title>
        <authorList>
            <person name="Schachtman D."/>
        </authorList>
    </citation>
    <scope>NUCLEOTIDE SEQUENCE [LARGE SCALE GENOMIC DNA]</scope>
    <source>
        <strain evidence="1 2">BE316</strain>
    </source>
</reference>
<evidence type="ECO:0000313" key="1">
    <source>
        <dbReference type="EMBL" id="MDR7332377.1"/>
    </source>
</evidence>
<protein>
    <submittedName>
        <fullName evidence="1">Uncharacterized protein</fullName>
    </submittedName>
</protein>
<name>A0ABU2A5A4_9BURK</name>
<keyword evidence="2" id="KW-1185">Reference proteome</keyword>